<keyword evidence="4 10" id="KW-0812">Transmembrane</keyword>
<feature type="transmembrane region" description="Helical" evidence="10">
    <location>
        <begin position="245"/>
        <end position="270"/>
    </location>
</feature>
<protein>
    <recommendedName>
        <fullName evidence="10">Odorant receptor</fullName>
    </recommendedName>
</protein>
<feature type="transmembrane region" description="Helical" evidence="10">
    <location>
        <begin position="119"/>
        <end position="137"/>
    </location>
</feature>
<keyword evidence="3 10" id="KW-0716">Sensory transduction</keyword>
<evidence type="ECO:0000313" key="11">
    <source>
        <dbReference type="EMBL" id="EZA57548.1"/>
    </source>
</evidence>
<accession>A0A026WNJ6</accession>
<evidence type="ECO:0000256" key="8">
    <source>
        <dbReference type="ARBA" id="ARBA00023170"/>
    </source>
</evidence>
<comment type="similarity">
    <text evidence="10">Belongs to the insect chemoreceptor superfamily. Heteromeric odorant receptor channel (TC 1.A.69) family.</text>
</comment>
<evidence type="ECO:0000256" key="2">
    <source>
        <dbReference type="ARBA" id="ARBA00022475"/>
    </source>
</evidence>
<keyword evidence="9 10" id="KW-0807">Transducer</keyword>
<dbReference type="OrthoDB" id="6765072at2759"/>
<reference evidence="12" key="2">
    <citation type="journal article" date="2018" name="Genome Res.">
        <title>The genomic architecture and molecular evolution of ant odorant receptors.</title>
        <authorList>
            <person name="McKenzie S.K."/>
            <person name="Kronauer D.J.C."/>
        </authorList>
    </citation>
    <scope>NUCLEOTIDE SEQUENCE [LARGE SCALE GENOMIC DNA]</scope>
    <source>
        <strain evidence="12">Clonal line C1</strain>
    </source>
</reference>
<keyword evidence="2" id="KW-1003">Cell membrane</keyword>
<evidence type="ECO:0000256" key="7">
    <source>
        <dbReference type="ARBA" id="ARBA00023136"/>
    </source>
</evidence>
<gene>
    <name evidence="12" type="ORF">DMN91_003353</name>
    <name evidence="11" type="ORF">X777_02086</name>
</gene>
<keyword evidence="8 10" id="KW-0675">Receptor</keyword>
<dbReference type="Proteomes" id="UP000053097">
    <property type="component" value="Unassembled WGS sequence"/>
</dbReference>
<sequence>MLTSTISPSLRIGLGLIGMWPGSSHATFFWLFYMVTLVVMQYLQYSYVYAHLDVRDPKLIDGLSVTLDYTLTFLKLLSLWRNRRIFSDILDAMEDDWNDCVTDSYICVMKSKAGLAHRCSNAMMTLNTLSAIFYFIGNYLSHRAVDGAPREFPMQVQFPFNATNSPIFELIVLGLFLHVWETATVIAMLNSLILTLVLHVSGQIDVMCQGLREISSTRKSDPLATRSLVERHQRIISLSNSIENFFSFVALIQFVWNTIVICSIGLMIVISLGTDMEGKSGILIQSIIPYIAVTLEAFVFCFAGEYLSSKSKSIGDAAYETLWYDLSTKECRILLLIIIRSQKRLTITAGKVMDLTLEGFTSVMKASASYISVLHVIY</sequence>
<comment type="subcellular location">
    <subcellularLocation>
        <location evidence="1 10">Cell membrane</location>
        <topology evidence="1 10">Multi-pass membrane protein</topology>
    </subcellularLocation>
</comment>
<dbReference type="GO" id="GO:0004984">
    <property type="term" value="F:olfactory receptor activity"/>
    <property type="evidence" value="ECO:0007669"/>
    <property type="project" value="InterPro"/>
</dbReference>
<dbReference type="PANTHER" id="PTHR21137">
    <property type="entry name" value="ODORANT RECEPTOR"/>
    <property type="match status" value="1"/>
</dbReference>
<evidence type="ECO:0000256" key="4">
    <source>
        <dbReference type="ARBA" id="ARBA00022692"/>
    </source>
</evidence>
<reference evidence="11 13" key="1">
    <citation type="journal article" date="2014" name="Curr. Biol.">
        <title>The genome of the clonal raider ant Cerapachys biroi.</title>
        <authorList>
            <person name="Oxley P.R."/>
            <person name="Ji L."/>
            <person name="Fetter-Pruneda I."/>
            <person name="McKenzie S.K."/>
            <person name="Li C."/>
            <person name="Hu H."/>
            <person name="Zhang G."/>
            <person name="Kronauer D.J."/>
        </authorList>
    </citation>
    <scope>NUCLEOTIDE SEQUENCE [LARGE SCALE GENOMIC DNA]</scope>
</reference>
<keyword evidence="13" id="KW-1185">Reference proteome</keyword>
<keyword evidence="6 10" id="KW-1133">Transmembrane helix</keyword>
<organism evidence="11 13">
    <name type="scientific">Ooceraea biroi</name>
    <name type="common">Clonal raider ant</name>
    <name type="synonym">Cerapachys biroi</name>
    <dbReference type="NCBI Taxonomy" id="2015173"/>
    <lineage>
        <taxon>Eukaryota</taxon>
        <taxon>Metazoa</taxon>
        <taxon>Ecdysozoa</taxon>
        <taxon>Arthropoda</taxon>
        <taxon>Hexapoda</taxon>
        <taxon>Insecta</taxon>
        <taxon>Pterygota</taxon>
        <taxon>Neoptera</taxon>
        <taxon>Endopterygota</taxon>
        <taxon>Hymenoptera</taxon>
        <taxon>Apocrita</taxon>
        <taxon>Aculeata</taxon>
        <taxon>Formicoidea</taxon>
        <taxon>Formicidae</taxon>
        <taxon>Dorylinae</taxon>
        <taxon>Ooceraea</taxon>
    </lineage>
</organism>
<proteinExistence type="inferred from homology"/>
<dbReference type="Pfam" id="PF02949">
    <property type="entry name" value="7tm_6"/>
    <property type="match status" value="1"/>
</dbReference>
<feature type="transmembrane region" description="Helical" evidence="10">
    <location>
        <begin position="282"/>
        <end position="303"/>
    </location>
</feature>
<name>A0A026WNJ6_OOCBI</name>
<dbReference type="InterPro" id="IPR004117">
    <property type="entry name" value="7tm6_olfct_rcpt"/>
</dbReference>
<dbReference type="PANTHER" id="PTHR21137:SF35">
    <property type="entry name" value="ODORANT RECEPTOR 19A-RELATED"/>
    <property type="match status" value="1"/>
</dbReference>
<evidence type="ECO:0000256" key="5">
    <source>
        <dbReference type="ARBA" id="ARBA00022725"/>
    </source>
</evidence>
<dbReference type="GO" id="GO:0005886">
    <property type="term" value="C:plasma membrane"/>
    <property type="evidence" value="ECO:0007669"/>
    <property type="project" value="UniProtKB-SubCell"/>
</dbReference>
<dbReference type="OMA" id="VWNTIVI"/>
<dbReference type="GO" id="GO:0007165">
    <property type="term" value="P:signal transduction"/>
    <property type="evidence" value="ECO:0007669"/>
    <property type="project" value="UniProtKB-KW"/>
</dbReference>
<evidence type="ECO:0000313" key="12">
    <source>
        <dbReference type="EMBL" id="RLU25260.1"/>
    </source>
</evidence>
<dbReference type="STRING" id="2015173.A0A026WNJ6"/>
<feature type="transmembrane region" description="Helical" evidence="10">
    <location>
        <begin position="170"/>
        <end position="197"/>
    </location>
</feature>
<evidence type="ECO:0000313" key="13">
    <source>
        <dbReference type="Proteomes" id="UP000053097"/>
    </source>
</evidence>
<reference evidence="12" key="3">
    <citation type="submission" date="2018-07" db="EMBL/GenBank/DDBJ databases">
        <authorList>
            <person name="Mckenzie S.K."/>
            <person name="Kronauer D.J.C."/>
        </authorList>
    </citation>
    <scope>NUCLEOTIDE SEQUENCE</scope>
    <source>
        <strain evidence="12">Clonal line C1</strain>
    </source>
</reference>
<feature type="transmembrane region" description="Helical" evidence="10">
    <location>
        <begin position="12"/>
        <end position="39"/>
    </location>
</feature>
<dbReference type="EMBL" id="KK107144">
    <property type="protein sequence ID" value="EZA57548.1"/>
    <property type="molecule type" value="Genomic_DNA"/>
</dbReference>
<evidence type="ECO:0000256" key="9">
    <source>
        <dbReference type="ARBA" id="ARBA00023224"/>
    </source>
</evidence>
<dbReference type="Proteomes" id="UP000279307">
    <property type="component" value="Chromosome 3"/>
</dbReference>
<comment type="caution">
    <text evidence="10">Lacks conserved residue(s) required for the propagation of feature annotation.</text>
</comment>
<evidence type="ECO:0000256" key="6">
    <source>
        <dbReference type="ARBA" id="ARBA00022989"/>
    </source>
</evidence>
<keyword evidence="7 10" id="KW-0472">Membrane</keyword>
<evidence type="ECO:0000256" key="1">
    <source>
        <dbReference type="ARBA" id="ARBA00004651"/>
    </source>
</evidence>
<evidence type="ECO:0000256" key="3">
    <source>
        <dbReference type="ARBA" id="ARBA00022606"/>
    </source>
</evidence>
<dbReference type="GO" id="GO:0005549">
    <property type="term" value="F:odorant binding"/>
    <property type="evidence" value="ECO:0007669"/>
    <property type="project" value="InterPro"/>
</dbReference>
<dbReference type="AlphaFoldDB" id="A0A026WNJ6"/>
<evidence type="ECO:0000256" key="10">
    <source>
        <dbReference type="RuleBase" id="RU351113"/>
    </source>
</evidence>
<dbReference type="EMBL" id="QOIP01000003">
    <property type="protein sequence ID" value="RLU25260.1"/>
    <property type="molecule type" value="Genomic_DNA"/>
</dbReference>
<keyword evidence="5 10" id="KW-0552">Olfaction</keyword>